<dbReference type="Pfam" id="PF00135">
    <property type="entry name" value="COesterase"/>
    <property type="match status" value="1"/>
</dbReference>
<feature type="domain" description="Carboxylesterase type B" evidence="1">
    <location>
        <begin position="2"/>
        <end position="442"/>
    </location>
</feature>
<dbReference type="InterPro" id="IPR029058">
    <property type="entry name" value="AB_hydrolase_fold"/>
</dbReference>
<evidence type="ECO:0000313" key="2">
    <source>
        <dbReference type="EMBL" id="MSS78755.1"/>
    </source>
</evidence>
<reference evidence="2 3" key="1">
    <citation type="submission" date="2019-08" db="EMBL/GenBank/DDBJ databases">
        <title>In-depth cultivation of the pig gut microbiome towards novel bacterial diversity and tailored functional studies.</title>
        <authorList>
            <person name="Wylensek D."/>
            <person name="Hitch T.C.A."/>
            <person name="Clavel T."/>
        </authorList>
    </citation>
    <scope>NUCLEOTIDE SEQUENCE [LARGE SCALE GENOMIC DNA]</scope>
    <source>
        <strain evidence="2 3">WCA-380-WT-2B</strain>
    </source>
</reference>
<comment type="caution">
    <text evidence="2">The sequence shown here is derived from an EMBL/GenBank/DDBJ whole genome shotgun (WGS) entry which is preliminary data.</text>
</comment>
<dbReference type="RefSeq" id="WP_326831262.1">
    <property type="nucleotide sequence ID" value="NZ_VULQ01000020.1"/>
</dbReference>
<sequence length="491" mass="57216">MIIDTKIGKLYGQKDEDSGVYSILSINYARAERFEYPTLIQDYDDKEKFINREGTFAFPQKSYPLFMNVFLKHFMMRPEFLPIKDQKTEDAFVVNIWTDGFEEKKPVLVFIHGGGEGSGTVPMYTMKNLAKKGLVAVSITYRIGNFGYMPTWEGEDFSANLTYFDQQKALEWIRKNIGYFGGDEENITLMGHCGGGLAALYHYLNPISNKLFDKLIICCGNLPMLKSLDQAKKTYYQMLKDNKINSREELKKMPKEKFMKIRKGQNDVLDGKFFAKDPLQVIQDLDFPEKPILIGSNQDEFSMIEIPIYYKFLGIAKKEKDLKNTLKKKYGKYAERLEESFKPLSKDHIDLQIQIMELNIFHSSALYLMENFSKKCPVYGYRLNEVPNLYDGLRGAYHGAELAFFFGNLDKMNIEISEENKRARDLIQKDWLDFVKRGKIEGRVLFNEKKEISLYENQEVTTIRFPQADLIDDLYESGIFEKERADYIDKR</sequence>
<protein>
    <submittedName>
        <fullName evidence="2">Carboxylesterase/lipase family protein</fullName>
    </submittedName>
</protein>
<evidence type="ECO:0000259" key="1">
    <source>
        <dbReference type="Pfam" id="PF00135"/>
    </source>
</evidence>
<dbReference type="Gene3D" id="3.40.50.1820">
    <property type="entry name" value="alpha/beta hydrolase"/>
    <property type="match status" value="1"/>
</dbReference>
<dbReference type="EMBL" id="VULQ01000020">
    <property type="protein sequence ID" value="MSS78755.1"/>
    <property type="molecule type" value="Genomic_DNA"/>
</dbReference>
<gene>
    <name evidence="2" type="ORF">FYJ26_10250</name>
</gene>
<evidence type="ECO:0000313" key="3">
    <source>
        <dbReference type="Proteomes" id="UP000441925"/>
    </source>
</evidence>
<dbReference type="Proteomes" id="UP000441925">
    <property type="component" value="Unassembled WGS sequence"/>
</dbReference>
<dbReference type="InterPro" id="IPR002018">
    <property type="entry name" value="CarbesteraseB"/>
</dbReference>
<dbReference type="SUPFAM" id="SSF53474">
    <property type="entry name" value="alpha/beta-Hydrolases"/>
    <property type="match status" value="1"/>
</dbReference>
<dbReference type="InterPro" id="IPR050309">
    <property type="entry name" value="Type-B_Carboxylest/Lipase"/>
</dbReference>
<keyword evidence="3" id="KW-1185">Reference proteome</keyword>
<proteinExistence type="predicted"/>
<dbReference type="AlphaFoldDB" id="A0A6N7VH49"/>
<name>A0A6N7VH49_9FIRM</name>
<dbReference type="PANTHER" id="PTHR11559">
    <property type="entry name" value="CARBOXYLESTERASE"/>
    <property type="match status" value="1"/>
</dbReference>
<organism evidence="2 3">
    <name type="scientific">Anaerococcus porci</name>
    <dbReference type="NCBI Taxonomy" id="2652269"/>
    <lineage>
        <taxon>Bacteria</taxon>
        <taxon>Bacillati</taxon>
        <taxon>Bacillota</taxon>
        <taxon>Tissierellia</taxon>
        <taxon>Tissierellales</taxon>
        <taxon>Peptoniphilaceae</taxon>
        <taxon>Anaerococcus</taxon>
    </lineage>
</organism>
<accession>A0A6N7VH49</accession>